<dbReference type="InterPro" id="IPR014710">
    <property type="entry name" value="RmlC-like_jellyroll"/>
</dbReference>
<dbReference type="InterPro" id="IPR052044">
    <property type="entry name" value="PKS_Associated_Protein"/>
</dbReference>
<proteinExistence type="predicted"/>
<feature type="domain" description="Cupin type-2" evidence="1">
    <location>
        <begin position="34"/>
        <end position="90"/>
    </location>
</feature>
<sequence>MGSINIAEKLGLITEYWSPRTVATVNDYDVRLVKVQGEFVRHQHVDSDEFFLVIDGELTIRMDDGDVTLRPGDLYVVPRGTHHQPVSAVETTLLLFEPSETVNTGDAGGPMTATSTPI</sequence>
<dbReference type="Proteomes" id="UP001500218">
    <property type="component" value="Unassembled WGS sequence"/>
</dbReference>
<name>A0ABP4YC29_9ACTN</name>
<dbReference type="CDD" id="cd02226">
    <property type="entry name" value="cupin_YdbB-like"/>
    <property type="match status" value="1"/>
</dbReference>
<dbReference type="Pfam" id="PF07883">
    <property type="entry name" value="Cupin_2"/>
    <property type="match status" value="1"/>
</dbReference>
<gene>
    <name evidence="2" type="ORF">GCM10009682_34390</name>
</gene>
<dbReference type="InterPro" id="IPR011051">
    <property type="entry name" value="RmlC_Cupin_sf"/>
</dbReference>
<dbReference type="Gene3D" id="2.60.120.10">
    <property type="entry name" value="Jelly Rolls"/>
    <property type="match status" value="1"/>
</dbReference>
<dbReference type="PANTHER" id="PTHR36114:SF1">
    <property type="entry name" value="16.7 KDA PROTEIN IN WHIE LOCUS"/>
    <property type="match status" value="1"/>
</dbReference>
<evidence type="ECO:0000259" key="1">
    <source>
        <dbReference type="Pfam" id="PF07883"/>
    </source>
</evidence>
<dbReference type="SUPFAM" id="SSF51182">
    <property type="entry name" value="RmlC-like cupins"/>
    <property type="match status" value="1"/>
</dbReference>
<protein>
    <submittedName>
        <fullName evidence="2">Cupin domain-containing protein</fullName>
    </submittedName>
</protein>
<dbReference type="PANTHER" id="PTHR36114">
    <property type="entry name" value="16.7 KDA PROTEIN IN WHIE LOCUS"/>
    <property type="match status" value="1"/>
</dbReference>
<dbReference type="EMBL" id="BAAALT010000100">
    <property type="protein sequence ID" value="GAA1809844.1"/>
    <property type="molecule type" value="Genomic_DNA"/>
</dbReference>
<dbReference type="InterPro" id="IPR013096">
    <property type="entry name" value="Cupin_2"/>
</dbReference>
<evidence type="ECO:0000313" key="3">
    <source>
        <dbReference type="Proteomes" id="UP001500218"/>
    </source>
</evidence>
<organism evidence="2 3">
    <name type="scientific">Luedemannella flava</name>
    <dbReference type="NCBI Taxonomy" id="349316"/>
    <lineage>
        <taxon>Bacteria</taxon>
        <taxon>Bacillati</taxon>
        <taxon>Actinomycetota</taxon>
        <taxon>Actinomycetes</taxon>
        <taxon>Micromonosporales</taxon>
        <taxon>Micromonosporaceae</taxon>
        <taxon>Luedemannella</taxon>
    </lineage>
</organism>
<dbReference type="RefSeq" id="WP_344132592.1">
    <property type="nucleotide sequence ID" value="NZ_BAAALT010000100.1"/>
</dbReference>
<keyword evidence="3" id="KW-1185">Reference proteome</keyword>
<reference evidence="3" key="1">
    <citation type="journal article" date="2019" name="Int. J. Syst. Evol. Microbiol.">
        <title>The Global Catalogue of Microorganisms (GCM) 10K type strain sequencing project: providing services to taxonomists for standard genome sequencing and annotation.</title>
        <authorList>
            <consortium name="The Broad Institute Genomics Platform"/>
            <consortium name="The Broad Institute Genome Sequencing Center for Infectious Disease"/>
            <person name="Wu L."/>
            <person name="Ma J."/>
        </authorList>
    </citation>
    <scope>NUCLEOTIDE SEQUENCE [LARGE SCALE GENOMIC DNA]</scope>
    <source>
        <strain evidence="3">JCM 13250</strain>
    </source>
</reference>
<comment type="caution">
    <text evidence="2">The sequence shown here is derived from an EMBL/GenBank/DDBJ whole genome shotgun (WGS) entry which is preliminary data.</text>
</comment>
<accession>A0ABP4YC29</accession>
<evidence type="ECO:0000313" key="2">
    <source>
        <dbReference type="EMBL" id="GAA1809844.1"/>
    </source>
</evidence>